<protein>
    <recommendedName>
        <fullName evidence="5">Secreted protein</fullName>
    </recommendedName>
</protein>
<feature type="region of interest" description="Disordered" evidence="1">
    <location>
        <begin position="37"/>
        <end position="60"/>
    </location>
</feature>
<keyword evidence="4" id="KW-1185">Reference proteome</keyword>
<reference evidence="3" key="2">
    <citation type="submission" date="2020-09" db="EMBL/GenBank/DDBJ databases">
        <authorList>
            <person name="Sun Q."/>
            <person name="Ohkuma M."/>
        </authorList>
    </citation>
    <scope>NUCLEOTIDE SEQUENCE</scope>
    <source>
        <strain evidence="3">JCM 4790</strain>
    </source>
</reference>
<proteinExistence type="predicted"/>
<sequence length="60" mass="6319">MVRSISRNAVRGALVAAAFFTVTNGFTAQAAYAEGRPQGNQASISVTATFSDGEEDHGWQ</sequence>
<evidence type="ECO:0000313" key="4">
    <source>
        <dbReference type="Proteomes" id="UP000619244"/>
    </source>
</evidence>
<accession>A0A918NM79</accession>
<dbReference type="EMBL" id="BMVU01000017">
    <property type="protein sequence ID" value="GGX80154.1"/>
    <property type="molecule type" value="Genomic_DNA"/>
</dbReference>
<comment type="caution">
    <text evidence="3">The sequence shown here is derived from an EMBL/GenBank/DDBJ whole genome shotgun (WGS) entry which is preliminary data.</text>
</comment>
<feature type="compositionally biased region" description="Polar residues" evidence="1">
    <location>
        <begin position="38"/>
        <end position="50"/>
    </location>
</feature>
<organism evidence="3 4">
    <name type="scientific">Streptomyces minutiscleroticus</name>
    <dbReference type="NCBI Taxonomy" id="68238"/>
    <lineage>
        <taxon>Bacteria</taxon>
        <taxon>Bacillati</taxon>
        <taxon>Actinomycetota</taxon>
        <taxon>Actinomycetes</taxon>
        <taxon>Kitasatosporales</taxon>
        <taxon>Streptomycetaceae</taxon>
        <taxon>Streptomyces</taxon>
    </lineage>
</organism>
<dbReference type="Proteomes" id="UP000619244">
    <property type="component" value="Unassembled WGS sequence"/>
</dbReference>
<evidence type="ECO:0008006" key="5">
    <source>
        <dbReference type="Google" id="ProtNLM"/>
    </source>
</evidence>
<feature type="chain" id="PRO_5037755798" description="Secreted protein" evidence="2">
    <location>
        <begin position="31"/>
        <end position="60"/>
    </location>
</feature>
<evidence type="ECO:0000313" key="3">
    <source>
        <dbReference type="EMBL" id="GGX80154.1"/>
    </source>
</evidence>
<dbReference type="AlphaFoldDB" id="A0A918NM79"/>
<evidence type="ECO:0000256" key="2">
    <source>
        <dbReference type="SAM" id="SignalP"/>
    </source>
</evidence>
<evidence type="ECO:0000256" key="1">
    <source>
        <dbReference type="SAM" id="MobiDB-lite"/>
    </source>
</evidence>
<name>A0A918NM79_9ACTN</name>
<reference evidence="3" key="1">
    <citation type="journal article" date="2014" name="Int. J. Syst. Evol. Microbiol.">
        <title>Complete genome sequence of Corynebacterium casei LMG S-19264T (=DSM 44701T), isolated from a smear-ripened cheese.</title>
        <authorList>
            <consortium name="US DOE Joint Genome Institute (JGI-PGF)"/>
            <person name="Walter F."/>
            <person name="Albersmeier A."/>
            <person name="Kalinowski J."/>
            <person name="Ruckert C."/>
        </authorList>
    </citation>
    <scope>NUCLEOTIDE SEQUENCE</scope>
    <source>
        <strain evidence="3">JCM 4790</strain>
    </source>
</reference>
<gene>
    <name evidence="3" type="ORF">GCM10010358_38120</name>
</gene>
<keyword evidence="2" id="KW-0732">Signal</keyword>
<feature type="signal peptide" evidence="2">
    <location>
        <begin position="1"/>
        <end position="30"/>
    </location>
</feature>